<keyword evidence="4" id="KW-1185">Reference proteome</keyword>
<feature type="transmembrane region" description="Helical" evidence="2">
    <location>
        <begin position="230"/>
        <end position="253"/>
    </location>
</feature>
<keyword evidence="2" id="KW-0812">Transmembrane</keyword>
<keyword evidence="2" id="KW-0472">Membrane</keyword>
<comment type="caution">
    <text evidence="3">The sequence shown here is derived from an EMBL/GenBank/DDBJ whole genome shotgun (WGS) entry which is preliminary data.</text>
</comment>
<dbReference type="AlphaFoldDB" id="A0AAV9I181"/>
<evidence type="ECO:0000256" key="1">
    <source>
        <dbReference type="SAM" id="MobiDB-lite"/>
    </source>
</evidence>
<accession>A0AAV9I181</accession>
<feature type="transmembrane region" description="Helical" evidence="2">
    <location>
        <begin position="86"/>
        <end position="106"/>
    </location>
</feature>
<feature type="region of interest" description="Disordered" evidence="1">
    <location>
        <begin position="1"/>
        <end position="91"/>
    </location>
</feature>
<feature type="compositionally biased region" description="Basic and acidic residues" evidence="1">
    <location>
        <begin position="35"/>
        <end position="55"/>
    </location>
</feature>
<evidence type="ECO:0000313" key="3">
    <source>
        <dbReference type="EMBL" id="KAK4465598.1"/>
    </source>
</evidence>
<dbReference type="Proteomes" id="UP001321749">
    <property type="component" value="Unassembled WGS sequence"/>
</dbReference>
<keyword evidence="2" id="KW-1133">Transmembrane helix</keyword>
<feature type="compositionally biased region" description="Basic residues" evidence="1">
    <location>
        <begin position="15"/>
        <end position="28"/>
    </location>
</feature>
<proteinExistence type="predicted"/>
<reference evidence="3" key="1">
    <citation type="journal article" date="2023" name="Mol. Phylogenet. Evol.">
        <title>Genome-scale phylogeny and comparative genomics of the fungal order Sordariales.</title>
        <authorList>
            <person name="Hensen N."/>
            <person name="Bonometti L."/>
            <person name="Westerberg I."/>
            <person name="Brannstrom I.O."/>
            <person name="Guillou S."/>
            <person name="Cros-Aarteil S."/>
            <person name="Calhoun S."/>
            <person name="Haridas S."/>
            <person name="Kuo A."/>
            <person name="Mondo S."/>
            <person name="Pangilinan J."/>
            <person name="Riley R."/>
            <person name="LaButti K."/>
            <person name="Andreopoulos B."/>
            <person name="Lipzen A."/>
            <person name="Chen C."/>
            <person name="Yan M."/>
            <person name="Daum C."/>
            <person name="Ng V."/>
            <person name="Clum A."/>
            <person name="Steindorff A."/>
            <person name="Ohm R.A."/>
            <person name="Martin F."/>
            <person name="Silar P."/>
            <person name="Natvig D.O."/>
            <person name="Lalanne C."/>
            <person name="Gautier V."/>
            <person name="Ament-Velasquez S.L."/>
            <person name="Kruys A."/>
            <person name="Hutchinson M.I."/>
            <person name="Powell A.J."/>
            <person name="Barry K."/>
            <person name="Miller A.N."/>
            <person name="Grigoriev I.V."/>
            <person name="Debuchy R."/>
            <person name="Gladieux P."/>
            <person name="Hiltunen Thoren M."/>
            <person name="Johannesson H."/>
        </authorList>
    </citation>
    <scope>NUCLEOTIDE SEQUENCE</scope>
    <source>
        <strain evidence="3">PSN324</strain>
    </source>
</reference>
<gene>
    <name evidence="3" type="ORF">QBC42DRAFT_8204</name>
</gene>
<dbReference type="EMBL" id="MU864938">
    <property type="protein sequence ID" value="KAK4465598.1"/>
    <property type="molecule type" value="Genomic_DNA"/>
</dbReference>
<evidence type="ECO:0000313" key="4">
    <source>
        <dbReference type="Proteomes" id="UP001321749"/>
    </source>
</evidence>
<sequence length="327" mass="35934">MGLLDDAGSGVSPRGSHRPHHRSSRSHRATTGTTSRREREYREWRDREREKEEHHRERRHHKERSRSKSRSPSRTRHRHRKSSSKAGSVVGSAVGGITGIAASIFGGGNDSDDEGLAYSDYKTVPARDSRYRGSGGYDDHHDEDGTRSLFSGVGGGGFADQYGRRNSSSFFNMGNHSKSSFFAGFGGRSTTPASYYKRSPRPSFISRMLKKVRRLMRDLAYYAKKHPLKVFMLVIMPLISGGMLTALLAKVGIRLPRSLEKMMGMAVKAGTGDSVGLVRDAASMVRGTGGVSAVAGALVRSTSTYEKGRGGDGTQWEVARKVTKMFE</sequence>
<organism evidence="3 4">
    <name type="scientific">Cladorrhinum samala</name>
    <dbReference type="NCBI Taxonomy" id="585594"/>
    <lineage>
        <taxon>Eukaryota</taxon>
        <taxon>Fungi</taxon>
        <taxon>Dikarya</taxon>
        <taxon>Ascomycota</taxon>
        <taxon>Pezizomycotina</taxon>
        <taxon>Sordariomycetes</taxon>
        <taxon>Sordariomycetidae</taxon>
        <taxon>Sordariales</taxon>
        <taxon>Podosporaceae</taxon>
        <taxon>Cladorrhinum</taxon>
    </lineage>
</organism>
<evidence type="ECO:0000256" key="2">
    <source>
        <dbReference type="SAM" id="Phobius"/>
    </source>
</evidence>
<feature type="compositionally biased region" description="Basic residues" evidence="1">
    <location>
        <begin position="56"/>
        <end position="83"/>
    </location>
</feature>
<name>A0AAV9I181_9PEZI</name>
<protein>
    <submittedName>
        <fullName evidence="3">Uncharacterized protein</fullName>
    </submittedName>
</protein>
<reference evidence="3" key="2">
    <citation type="submission" date="2023-06" db="EMBL/GenBank/DDBJ databases">
        <authorList>
            <consortium name="Lawrence Berkeley National Laboratory"/>
            <person name="Mondo S.J."/>
            <person name="Hensen N."/>
            <person name="Bonometti L."/>
            <person name="Westerberg I."/>
            <person name="Brannstrom I.O."/>
            <person name="Guillou S."/>
            <person name="Cros-Aarteil S."/>
            <person name="Calhoun S."/>
            <person name="Haridas S."/>
            <person name="Kuo A."/>
            <person name="Pangilinan J."/>
            <person name="Riley R."/>
            <person name="Labutti K."/>
            <person name="Andreopoulos B."/>
            <person name="Lipzen A."/>
            <person name="Chen C."/>
            <person name="Yanf M."/>
            <person name="Daum C."/>
            <person name="Ng V."/>
            <person name="Clum A."/>
            <person name="Steindorff A."/>
            <person name="Ohm R."/>
            <person name="Martin F."/>
            <person name="Silar P."/>
            <person name="Natvig D."/>
            <person name="Lalanne C."/>
            <person name="Gautier V."/>
            <person name="Ament-Velasquez S.L."/>
            <person name="Kruys A."/>
            <person name="Hutchinson M.I."/>
            <person name="Powell A.J."/>
            <person name="Barry K."/>
            <person name="Miller A.N."/>
            <person name="Grigoriev I.V."/>
            <person name="Debuchy R."/>
            <person name="Gladieux P."/>
            <person name="Thoren M.H."/>
            <person name="Johannesson H."/>
        </authorList>
    </citation>
    <scope>NUCLEOTIDE SEQUENCE</scope>
    <source>
        <strain evidence="3">PSN324</strain>
    </source>
</reference>